<dbReference type="InterPro" id="IPR038330">
    <property type="entry name" value="TspO/MBR-related_sf"/>
</dbReference>
<gene>
    <name evidence="7" type="ORF">CLV38_10836</name>
</gene>
<sequence>MSIKKRFGLLYSIAFIFMIGMNYLVGAIGTDVGTVADENQAIIQPAGYVFSIWGLIYVLLAIWIIRLFLLNNNRSQVYEELHYWPVANFILNALWIVVFTQRWILASVIVIIGLLITLVVIYKKLTKMSTGRFDRVPFSVYFGWGTVATIVNIVDWVKDQGIEELIGLDEYQWTLILLVIATIIAVFVALAHMDWIYPLVFVWAFSGIIVENENQLFLLTIVCAMGIVFHVLASSIVGFSNIKKAK</sequence>
<comment type="similarity">
    <text evidence="2">Belongs to the TspO/BZRP family.</text>
</comment>
<reference evidence="7 8" key="1">
    <citation type="submission" date="2018-03" db="EMBL/GenBank/DDBJ databases">
        <title>Genomic Encyclopedia of Archaeal and Bacterial Type Strains, Phase II (KMG-II): from individual species to whole genera.</title>
        <authorList>
            <person name="Goeker M."/>
        </authorList>
    </citation>
    <scope>NUCLEOTIDE SEQUENCE [LARGE SCALE GENOMIC DNA]</scope>
    <source>
        <strain evidence="7 8">DSM 13175</strain>
    </source>
</reference>
<evidence type="ECO:0000256" key="4">
    <source>
        <dbReference type="ARBA" id="ARBA00022989"/>
    </source>
</evidence>
<evidence type="ECO:0008006" key="9">
    <source>
        <dbReference type="Google" id="ProtNLM"/>
    </source>
</evidence>
<dbReference type="Pfam" id="PF03073">
    <property type="entry name" value="TspO_MBR"/>
    <property type="match status" value="1"/>
</dbReference>
<feature type="transmembrane region" description="Helical" evidence="6">
    <location>
        <begin position="7"/>
        <end position="28"/>
    </location>
</feature>
<organism evidence="7 8">
    <name type="scientific">Alkalibacterium olivapovliticus</name>
    <dbReference type="NCBI Taxonomy" id="99907"/>
    <lineage>
        <taxon>Bacteria</taxon>
        <taxon>Bacillati</taxon>
        <taxon>Bacillota</taxon>
        <taxon>Bacilli</taxon>
        <taxon>Lactobacillales</taxon>
        <taxon>Carnobacteriaceae</taxon>
        <taxon>Alkalibacterium</taxon>
    </lineage>
</organism>
<keyword evidence="8" id="KW-1185">Reference proteome</keyword>
<feature type="transmembrane region" description="Helical" evidence="6">
    <location>
        <begin position="48"/>
        <end position="69"/>
    </location>
</feature>
<evidence type="ECO:0000256" key="6">
    <source>
        <dbReference type="SAM" id="Phobius"/>
    </source>
</evidence>
<keyword evidence="3 6" id="KW-0812">Transmembrane</keyword>
<protein>
    <recommendedName>
        <fullName evidence="9">TspO/MBR related protein</fullName>
    </recommendedName>
</protein>
<dbReference type="PANTHER" id="PTHR33802">
    <property type="entry name" value="SI:CH211-161H7.5-RELATED"/>
    <property type="match status" value="1"/>
</dbReference>
<feature type="transmembrane region" description="Helical" evidence="6">
    <location>
        <begin position="171"/>
        <end position="190"/>
    </location>
</feature>
<feature type="transmembrane region" description="Helical" evidence="6">
    <location>
        <begin position="195"/>
        <end position="210"/>
    </location>
</feature>
<dbReference type="EMBL" id="PVTO01000008">
    <property type="protein sequence ID" value="PRY82828.1"/>
    <property type="molecule type" value="Genomic_DNA"/>
</dbReference>
<dbReference type="Proteomes" id="UP000238205">
    <property type="component" value="Unassembled WGS sequence"/>
</dbReference>
<comment type="subcellular location">
    <subcellularLocation>
        <location evidence="1">Membrane</location>
        <topology evidence="1">Multi-pass membrane protein</topology>
    </subcellularLocation>
</comment>
<keyword evidence="5 6" id="KW-0472">Membrane</keyword>
<keyword evidence="4 6" id="KW-1133">Transmembrane helix</keyword>
<feature type="transmembrane region" description="Helical" evidence="6">
    <location>
        <begin position="104"/>
        <end position="121"/>
    </location>
</feature>
<dbReference type="PANTHER" id="PTHR33802:SF1">
    <property type="entry name" value="XK-RELATED PROTEIN"/>
    <property type="match status" value="1"/>
</dbReference>
<proteinExistence type="inferred from homology"/>
<dbReference type="RefSeq" id="WP_106192516.1">
    <property type="nucleotide sequence ID" value="NZ_PVTO01000008.1"/>
</dbReference>
<feature type="transmembrane region" description="Helical" evidence="6">
    <location>
        <begin position="133"/>
        <end position="151"/>
    </location>
</feature>
<feature type="transmembrane region" description="Helical" evidence="6">
    <location>
        <begin position="216"/>
        <end position="239"/>
    </location>
</feature>
<evidence type="ECO:0000313" key="8">
    <source>
        <dbReference type="Proteomes" id="UP000238205"/>
    </source>
</evidence>
<evidence type="ECO:0000256" key="1">
    <source>
        <dbReference type="ARBA" id="ARBA00004141"/>
    </source>
</evidence>
<comment type="caution">
    <text evidence="7">The sequence shown here is derived from an EMBL/GenBank/DDBJ whole genome shotgun (WGS) entry which is preliminary data.</text>
</comment>
<dbReference type="InterPro" id="IPR004307">
    <property type="entry name" value="TspO_MBR"/>
</dbReference>
<dbReference type="AlphaFoldDB" id="A0A2T0W810"/>
<dbReference type="OrthoDB" id="5189031at2"/>
<evidence type="ECO:0000313" key="7">
    <source>
        <dbReference type="EMBL" id="PRY82828.1"/>
    </source>
</evidence>
<accession>A0A2T0W810</accession>
<evidence type="ECO:0000256" key="3">
    <source>
        <dbReference type="ARBA" id="ARBA00022692"/>
    </source>
</evidence>
<dbReference type="GO" id="GO:0016020">
    <property type="term" value="C:membrane"/>
    <property type="evidence" value="ECO:0007669"/>
    <property type="project" value="UniProtKB-SubCell"/>
</dbReference>
<evidence type="ECO:0000256" key="5">
    <source>
        <dbReference type="ARBA" id="ARBA00023136"/>
    </source>
</evidence>
<evidence type="ECO:0000256" key="2">
    <source>
        <dbReference type="ARBA" id="ARBA00007524"/>
    </source>
</evidence>
<dbReference type="Gene3D" id="1.20.1260.100">
    <property type="entry name" value="TspO/MBR protein"/>
    <property type="match status" value="1"/>
</dbReference>
<feature type="transmembrane region" description="Helical" evidence="6">
    <location>
        <begin position="81"/>
        <end position="98"/>
    </location>
</feature>
<name>A0A2T0W810_9LACT</name>